<dbReference type="PRINTS" id="PR00469">
    <property type="entry name" value="PNDRDTASEII"/>
</dbReference>
<dbReference type="Pfam" id="PF17806">
    <property type="entry name" value="SO_alpha_A3"/>
    <property type="match status" value="1"/>
</dbReference>
<name>A0A2A6FI93_9HYPH</name>
<dbReference type="Gene3D" id="3.50.50.60">
    <property type="entry name" value="FAD/NAD(P)-binding domain"/>
    <property type="match status" value="1"/>
</dbReference>
<keyword evidence="6" id="KW-0808">Transferase</keyword>
<comment type="caution">
    <text evidence="6">The sequence shown here is derived from an EMBL/GenBank/DDBJ whole genome shotgun (WGS) entry which is preliminary data.</text>
</comment>
<dbReference type="GO" id="GO:0032259">
    <property type="term" value="P:methylation"/>
    <property type="evidence" value="ECO:0007669"/>
    <property type="project" value="UniProtKB-KW"/>
</dbReference>
<gene>
    <name evidence="6" type="ORF">CN311_07525</name>
</gene>
<feature type="domain" description="SoxA A3" evidence="5">
    <location>
        <begin position="481"/>
        <end position="565"/>
    </location>
</feature>
<evidence type="ECO:0000259" key="5">
    <source>
        <dbReference type="Pfam" id="PF17806"/>
    </source>
</evidence>
<dbReference type="InterPro" id="IPR041854">
    <property type="entry name" value="BFD-like_2Fe2S-bd_dom_sf"/>
</dbReference>
<evidence type="ECO:0000259" key="4">
    <source>
        <dbReference type="Pfam" id="PF08669"/>
    </source>
</evidence>
<dbReference type="Pfam" id="PF13510">
    <property type="entry name" value="Fer2_4"/>
    <property type="match status" value="1"/>
</dbReference>
<comment type="similarity">
    <text evidence="1">Belongs to the GcvT family.</text>
</comment>
<organism evidence="6 7">
    <name type="scientific">Mesorhizobium sanjuanii</name>
    <dbReference type="NCBI Taxonomy" id="2037900"/>
    <lineage>
        <taxon>Bacteria</taxon>
        <taxon>Pseudomonadati</taxon>
        <taxon>Pseudomonadota</taxon>
        <taxon>Alphaproteobacteria</taxon>
        <taxon>Hyphomicrobiales</taxon>
        <taxon>Phyllobacteriaceae</taxon>
        <taxon>Mesorhizobium</taxon>
    </lineage>
</organism>
<protein>
    <submittedName>
        <fullName evidence="6">Aminomethyltransferase</fullName>
    </submittedName>
</protein>
<evidence type="ECO:0000256" key="1">
    <source>
        <dbReference type="ARBA" id="ARBA00008609"/>
    </source>
</evidence>
<evidence type="ECO:0000256" key="2">
    <source>
        <dbReference type="ARBA" id="ARBA00023002"/>
    </source>
</evidence>
<evidence type="ECO:0000313" key="7">
    <source>
        <dbReference type="Proteomes" id="UP000219182"/>
    </source>
</evidence>
<dbReference type="SUPFAM" id="SSF103025">
    <property type="entry name" value="Folate-binding domain"/>
    <property type="match status" value="1"/>
</dbReference>
<dbReference type="SUPFAM" id="SSF101790">
    <property type="entry name" value="Aminomethyltransferase beta-barrel domain"/>
    <property type="match status" value="1"/>
</dbReference>
<dbReference type="PANTHER" id="PTHR43757:SF2">
    <property type="entry name" value="AMINOMETHYLTRANSFERASE, MITOCHONDRIAL"/>
    <property type="match status" value="1"/>
</dbReference>
<dbReference type="EMBL" id="NWQG01000042">
    <property type="protein sequence ID" value="PDQ21670.1"/>
    <property type="molecule type" value="Genomic_DNA"/>
</dbReference>
<dbReference type="InterPro" id="IPR006222">
    <property type="entry name" value="GCVT_N"/>
</dbReference>
<reference evidence="6 7" key="1">
    <citation type="submission" date="2017-09" db="EMBL/GenBank/DDBJ databases">
        <title>Mesorhizobum sanjuanii sp. nov. isolated from nodules of Lotus tenuis in saline-alkaline lowlands of Flooding Pampa.</title>
        <authorList>
            <person name="Sannazzaro A.I."/>
            <person name="Torres Tejerizo G.A."/>
            <person name="Fontana F."/>
            <person name="Cumpa Velazquez L.M."/>
            <person name="Hansen L."/>
            <person name="Pistorio M."/>
            <person name="Estrella M.J."/>
        </authorList>
    </citation>
    <scope>NUCLEOTIDE SEQUENCE [LARGE SCALE GENOMIC DNA]</scope>
    <source>
        <strain evidence="6 7">BSA136</strain>
    </source>
</reference>
<dbReference type="Pfam" id="PF08669">
    <property type="entry name" value="GCV_T_C"/>
    <property type="match status" value="1"/>
</dbReference>
<evidence type="ECO:0000259" key="3">
    <source>
        <dbReference type="Pfam" id="PF01571"/>
    </source>
</evidence>
<keyword evidence="7" id="KW-1185">Reference proteome</keyword>
<dbReference type="InterPro" id="IPR028896">
    <property type="entry name" value="GcvT/YgfZ/DmdA"/>
</dbReference>
<dbReference type="AlphaFoldDB" id="A0A2A6FI93"/>
<dbReference type="GO" id="GO:0016491">
    <property type="term" value="F:oxidoreductase activity"/>
    <property type="evidence" value="ECO:0007669"/>
    <property type="project" value="UniProtKB-KW"/>
</dbReference>
<feature type="domain" description="Aminomethyltransferase C-terminal" evidence="4">
    <location>
        <begin position="863"/>
        <end position="944"/>
    </location>
</feature>
<dbReference type="InterPro" id="IPR029043">
    <property type="entry name" value="GcvT/YgfZ_C"/>
</dbReference>
<dbReference type="Gene3D" id="3.10.20.440">
    <property type="entry name" value="2Fe-2S iron-sulphur cluster binding domain, sarcosine oxidase, alpha subunit, N-terminal domain"/>
    <property type="match status" value="1"/>
</dbReference>
<proteinExistence type="inferred from homology"/>
<dbReference type="Gene3D" id="1.10.10.1100">
    <property type="entry name" value="BFD-like [2Fe-2S]-binding domain"/>
    <property type="match status" value="1"/>
</dbReference>
<dbReference type="InterPro" id="IPR041117">
    <property type="entry name" value="SoxA_A3"/>
</dbReference>
<dbReference type="InterPro" id="IPR027266">
    <property type="entry name" value="TrmE/GcvT-like"/>
</dbReference>
<keyword evidence="6" id="KW-0489">Methyltransferase</keyword>
<dbReference type="PANTHER" id="PTHR43757">
    <property type="entry name" value="AMINOMETHYLTRANSFERASE"/>
    <property type="match status" value="1"/>
</dbReference>
<dbReference type="InterPro" id="IPR036188">
    <property type="entry name" value="FAD/NAD-bd_sf"/>
</dbReference>
<dbReference type="Gene3D" id="3.30.1360.120">
    <property type="entry name" value="Probable tRNA modification gtpase trme, domain 1"/>
    <property type="match status" value="1"/>
</dbReference>
<evidence type="ECO:0000313" key="6">
    <source>
        <dbReference type="EMBL" id="PDQ21670.1"/>
    </source>
</evidence>
<dbReference type="InterPro" id="IPR013977">
    <property type="entry name" value="GcvT_C"/>
</dbReference>
<dbReference type="Pfam" id="PF01571">
    <property type="entry name" value="GCV_T"/>
    <property type="match status" value="1"/>
</dbReference>
<dbReference type="GO" id="GO:0008168">
    <property type="term" value="F:methyltransferase activity"/>
    <property type="evidence" value="ECO:0007669"/>
    <property type="project" value="UniProtKB-KW"/>
</dbReference>
<dbReference type="PRINTS" id="PR00368">
    <property type="entry name" value="FADPNR"/>
</dbReference>
<dbReference type="InterPro" id="IPR042204">
    <property type="entry name" value="2Fe-2S-bd_N"/>
</dbReference>
<accession>A0A2A6FI93</accession>
<keyword evidence="2" id="KW-0560">Oxidoreductase</keyword>
<dbReference type="SUPFAM" id="SSF51905">
    <property type="entry name" value="FAD/NAD(P)-binding domain"/>
    <property type="match status" value="1"/>
</dbReference>
<feature type="domain" description="GCVT N-terminal" evidence="3">
    <location>
        <begin position="576"/>
        <end position="844"/>
    </location>
</feature>
<dbReference type="RefSeq" id="WP_097572700.1">
    <property type="nucleotide sequence ID" value="NZ_NWQG01000042.1"/>
</dbReference>
<dbReference type="Proteomes" id="UP000219182">
    <property type="component" value="Unassembled WGS sequence"/>
</dbReference>
<sequence length="952" mass="102356">MNRLPGPWGSRIDRSRPIPFTFEGKHFEGYAGDSIASALAASGQWVLSRSFKYHRPRGILSMTGADANTLVQLPFEPNVAADRTPISEGLSVSAQNVNGTLERDRDAIIDRLGRFLPVGFYYRTFMGPRRDSWLKFWEPMIRRKAGLGVVDTTAPRRHFDKTHLHCDILVVGAGPAGLNAAIAAAEAGADVVLCDENPEIGGSLTYGRHDPALLADLSSRLRALPNLRLLTGTVCNGWYEDNWLPLIQGDRLFRTRARAVILATGSIEQPAIFRNNDLPGIMLGGAAQRLIRHYGVRPGQKAVVLATGDEGYCVALDLVEAGVSVVLVADPRSGGETGTFEAALRGSGVAIRKAATIEAAEGSVGNRHLSRVRVGGSWIECDLLAVSADQVPAWQLPCQAGAKVGYDAVSGSMTLSLPKAPIHLAGSVAGDSNLQDAITGGHRAAVAALLGLGHAVGEERISTRPTAGSPARVLPIVAHRKGRDFVDFDEDLQVKDLQNAVKEGYREIELVKRFSTVGMGPSQGRHSALATARIVAEATNRTVAEVGITTARPPVGPETLGVLAGHHEPLERRTALHARHLALNAVMKPVGAWWRPYVYGEASEAEEAIRDEIMAVREGVGLLDVSTLGKLELRGPDAGAFLDRLYTMAHANQPVGRVRYCLMLNEMGSVVDDGVACRMAEDRFYVTATTGAVARVYADMLFWNAQWRLRVDVLNLTGAFSGLNVTGPKARAVLEALESDIDFGREAFPYLSGREGVVAGVPVRVMRIGFTGELSYELHCPSSLAPALWDAVMTAGKTYGLKPYGLEASRTLRLEKGHILIGQDTDAITTPDELGFGWAVSKKKPFFVGKRSIEMRARLGQARKLVGLRFPADARDIPGESCLVLRGNAPVGQITSIGFSPTLGCTIALAYVHIDDSTEGSLVTVKCRNGNLVDVPVVAHAFFDPANARQEM</sequence>
<dbReference type="Pfam" id="PF12831">
    <property type="entry name" value="FAD_oxidored"/>
    <property type="match status" value="1"/>
</dbReference>